<gene>
    <name evidence="1" type="ORF">DUI87_20667</name>
</gene>
<reference evidence="1 2" key="1">
    <citation type="submission" date="2018-07" db="EMBL/GenBank/DDBJ databases">
        <title>A high quality draft genome assembly of the barn swallow (H. rustica rustica).</title>
        <authorList>
            <person name="Formenti G."/>
            <person name="Chiara M."/>
            <person name="Poveda L."/>
            <person name="Francoijs K.-J."/>
            <person name="Bonisoli-Alquati A."/>
            <person name="Canova L."/>
            <person name="Gianfranceschi L."/>
            <person name="Horner D.S."/>
            <person name="Saino N."/>
        </authorList>
    </citation>
    <scope>NUCLEOTIDE SEQUENCE [LARGE SCALE GENOMIC DNA]</scope>
    <source>
        <strain evidence="1">Chelidonia</strain>
        <tissue evidence="1">Blood</tissue>
    </source>
</reference>
<comment type="caution">
    <text evidence="1">The sequence shown here is derived from an EMBL/GenBank/DDBJ whole genome shotgun (WGS) entry which is preliminary data.</text>
</comment>
<keyword evidence="2" id="KW-1185">Reference proteome</keyword>
<evidence type="ECO:0000313" key="2">
    <source>
        <dbReference type="Proteomes" id="UP000269221"/>
    </source>
</evidence>
<dbReference type="EMBL" id="QRBI01000131">
    <property type="protein sequence ID" value="RMC03468.1"/>
    <property type="molecule type" value="Genomic_DNA"/>
</dbReference>
<organism evidence="1 2">
    <name type="scientific">Hirundo rustica rustica</name>
    <dbReference type="NCBI Taxonomy" id="333673"/>
    <lineage>
        <taxon>Eukaryota</taxon>
        <taxon>Metazoa</taxon>
        <taxon>Chordata</taxon>
        <taxon>Craniata</taxon>
        <taxon>Vertebrata</taxon>
        <taxon>Euteleostomi</taxon>
        <taxon>Archelosauria</taxon>
        <taxon>Archosauria</taxon>
        <taxon>Dinosauria</taxon>
        <taxon>Saurischia</taxon>
        <taxon>Theropoda</taxon>
        <taxon>Coelurosauria</taxon>
        <taxon>Aves</taxon>
        <taxon>Neognathae</taxon>
        <taxon>Neoaves</taxon>
        <taxon>Telluraves</taxon>
        <taxon>Australaves</taxon>
        <taxon>Passeriformes</taxon>
        <taxon>Sylvioidea</taxon>
        <taxon>Hirundinidae</taxon>
        <taxon>Hirundo</taxon>
    </lineage>
</organism>
<accession>A0A3M0JR47</accession>
<proteinExistence type="predicted"/>
<evidence type="ECO:0000313" key="1">
    <source>
        <dbReference type="EMBL" id="RMC03468.1"/>
    </source>
</evidence>
<name>A0A3M0JR47_HIRRU</name>
<sequence length="110" mass="12720">MPGGRLDPSCHHRIFYTIMSTAQNHNCYSSRIYLDCFQHPDQQGARLLCCQEVEVIFTNKTDVKLDHWRKEEEKNSTAQKKAGYETCQALDIVIKKLSSFVLQITKLQQA</sequence>
<dbReference type="Proteomes" id="UP000269221">
    <property type="component" value="Unassembled WGS sequence"/>
</dbReference>
<dbReference type="AlphaFoldDB" id="A0A3M0JR47"/>
<protein>
    <submittedName>
        <fullName evidence="1">Uncharacterized protein</fullName>
    </submittedName>
</protein>